<dbReference type="NCBIfam" id="TIGR02532">
    <property type="entry name" value="IV_pilin_GFxxxE"/>
    <property type="match status" value="1"/>
</dbReference>
<keyword evidence="1" id="KW-1133">Transmembrane helix</keyword>
<evidence type="ECO:0000256" key="1">
    <source>
        <dbReference type="SAM" id="Phobius"/>
    </source>
</evidence>
<dbReference type="AlphaFoldDB" id="A0A538TQV1"/>
<dbReference type="SUPFAM" id="SSF54523">
    <property type="entry name" value="Pili subunits"/>
    <property type="match status" value="1"/>
</dbReference>
<accession>A0A538TQV1</accession>
<dbReference type="InterPro" id="IPR012902">
    <property type="entry name" value="N_methyl_site"/>
</dbReference>
<feature type="transmembrane region" description="Helical" evidence="1">
    <location>
        <begin position="16"/>
        <end position="36"/>
    </location>
</feature>
<keyword evidence="1" id="KW-0812">Transmembrane</keyword>
<dbReference type="Pfam" id="PF07963">
    <property type="entry name" value="N_methyl"/>
    <property type="match status" value="1"/>
</dbReference>
<proteinExistence type="predicted"/>
<dbReference type="InterPro" id="IPR045584">
    <property type="entry name" value="Pilin-like"/>
</dbReference>
<gene>
    <name evidence="2" type="ORF">E6K79_03880</name>
</gene>
<organism evidence="2 3">
    <name type="scientific">Eiseniibacteriota bacterium</name>
    <dbReference type="NCBI Taxonomy" id="2212470"/>
    <lineage>
        <taxon>Bacteria</taxon>
        <taxon>Candidatus Eiseniibacteriota</taxon>
    </lineage>
</organism>
<name>A0A538TQV1_UNCEI</name>
<dbReference type="EMBL" id="VBOZ01000010">
    <property type="protein sequence ID" value="TMQ66007.1"/>
    <property type="molecule type" value="Genomic_DNA"/>
</dbReference>
<reference evidence="2 3" key="1">
    <citation type="journal article" date="2019" name="Nat. Microbiol.">
        <title>Mediterranean grassland soil C-N compound turnover is dependent on rainfall and depth, and is mediated by genomically divergent microorganisms.</title>
        <authorList>
            <person name="Diamond S."/>
            <person name="Andeer P.F."/>
            <person name="Li Z."/>
            <person name="Crits-Christoph A."/>
            <person name="Burstein D."/>
            <person name="Anantharaman K."/>
            <person name="Lane K.R."/>
            <person name="Thomas B.C."/>
            <person name="Pan C."/>
            <person name="Northen T.R."/>
            <person name="Banfield J.F."/>
        </authorList>
    </citation>
    <scope>NUCLEOTIDE SEQUENCE [LARGE SCALE GENOMIC DNA]</scope>
    <source>
        <strain evidence="2">WS_9</strain>
    </source>
</reference>
<comment type="caution">
    <text evidence="2">The sequence shown here is derived from an EMBL/GenBank/DDBJ whole genome shotgun (WGS) entry which is preliminary data.</text>
</comment>
<keyword evidence="1" id="KW-0472">Membrane</keyword>
<sequence length="178" mass="19685">MVHDLLTPAAARRSRGFTMIELVIVIVLVSVAALVFSKMFIEAVRSYEWVDVEKEKLQEARYAQERMTREFRRVRDNVSINAATATTFTFVDRDAATISISWSGVKGADLVYTKNGTARVLAAGVDSLAFAYWKTNGTTATPVVSPSTTDIWRITTYLRLAKAGHTVETVGAAYVRSL</sequence>
<evidence type="ECO:0000313" key="3">
    <source>
        <dbReference type="Proteomes" id="UP000317691"/>
    </source>
</evidence>
<dbReference type="Proteomes" id="UP000317691">
    <property type="component" value="Unassembled WGS sequence"/>
</dbReference>
<protein>
    <submittedName>
        <fullName evidence="2">Prepilin-type N-terminal cleavage/methylation domain-containing protein</fullName>
    </submittedName>
</protein>
<evidence type="ECO:0000313" key="2">
    <source>
        <dbReference type="EMBL" id="TMQ66007.1"/>
    </source>
</evidence>